<keyword evidence="2" id="KW-1185">Reference proteome</keyword>
<reference evidence="2" key="1">
    <citation type="submission" date="2015-09" db="EMBL/GenBank/DDBJ databases">
        <authorList>
            <person name="Rodrigo-Torres Lidia"/>
            <person name="Arahal R.David."/>
        </authorList>
    </citation>
    <scope>NUCLEOTIDE SEQUENCE [LARGE SCALE GENOMIC DNA]</scope>
    <source>
        <strain evidence="2">CECT 5114</strain>
    </source>
</reference>
<gene>
    <name evidence="1" type="ORF">TA5114_00537</name>
</gene>
<evidence type="ECO:0000313" key="1">
    <source>
        <dbReference type="EMBL" id="CUK24751.1"/>
    </source>
</evidence>
<protein>
    <submittedName>
        <fullName evidence="1">Uncharacterized protein</fullName>
    </submittedName>
</protein>
<dbReference type="RefSeq" id="WP_058313731.1">
    <property type="nucleotide sequence ID" value="NZ_CYUE01000002.1"/>
</dbReference>
<dbReference type="EMBL" id="CYUE01000002">
    <property type="protein sequence ID" value="CUK24751.1"/>
    <property type="molecule type" value="Genomic_DNA"/>
</dbReference>
<evidence type="ECO:0000313" key="2">
    <source>
        <dbReference type="Proteomes" id="UP000051184"/>
    </source>
</evidence>
<proteinExistence type="predicted"/>
<dbReference type="Proteomes" id="UP000051184">
    <property type="component" value="Unassembled WGS sequence"/>
</dbReference>
<name>A0A0P1IMF9_9RHOB</name>
<organism evidence="1 2">
    <name type="scientific">Cognatishimia activa</name>
    <dbReference type="NCBI Taxonomy" id="1715691"/>
    <lineage>
        <taxon>Bacteria</taxon>
        <taxon>Pseudomonadati</taxon>
        <taxon>Pseudomonadota</taxon>
        <taxon>Alphaproteobacteria</taxon>
        <taxon>Rhodobacterales</taxon>
        <taxon>Paracoccaceae</taxon>
        <taxon>Cognatishimia</taxon>
    </lineage>
</organism>
<sequence>MKQVSILHTDEPVFLDHDKISELEKLLGSKDAEKVIAKAMEEVAIRLSAGEKQFGAQEWKDLRKTVRSMGAIGDQIGMATLTRVCRMVVETIDTKNVPATAATFCRLTRIGDRSLSDYWDLQNVSG</sequence>
<accession>A0A0P1IMF9</accession>
<dbReference type="STRING" id="1715691.TA5113_00297"/>
<dbReference type="AlphaFoldDB" id="A0A0P1IMF9"/>